<protein>
    <submittedName>
        <fullName evidence="1">Uncharacterized protein</fullName>
    </submittedName>
</protein>
<proteinExistence type="predicted"/>
<keyword evidence="2" id="KW-1185">Reference proteome</keyword>
<comment type="caution">
    <text evidence="1">The sequence shown here is derived from an EMBL/GenBank/DDBJ whole genome shotgun (WGS) entry which is preliminary data.</text>
</comment>
<reference evidence="1 2" key="1">
    <citation type="submission" date="2016-06" db="EMBL/GenBank/DDBJ databases">
        <title>Living apart together: crosstalk between the core and supernumerary genomes in a fungal plant pathogen.</title>
        <authorList>
            <person name="Vanheule A."/>
            <person name="Audenaert K."/>
            <person name="Warris S."/>
            <person name="Van De Geest H."/>
            <person name="Schijlen E."/>
            <person name="Hofte M."/>
            <person name="De Saeger S."/>
            <person name="Haesaert G."/>
            <person name="Waalwijk C."/>
            <person name="Van Der Lee T."/>
        </authorList>
    </citation>
    <scope>NUCLEOTIDE SEQUENCE [LARGE SCALE GENOMIC DNA]</scope>
    <source>
        <strain evidence="1 2">2516</strain>
    </source>
</reference>
<evidence type="ECO:0000313" key="2">
    <source>
        <dbReference type="Proteomes" id="UP000091967"/>
    </source>
</evidence>
<dbReference type="EMBL" id="LYXU01000001">
    <property type="protein sequence ID" value="OBS26273.1"/>
    <property type="molecule type" value="Genomic_DNA"/>
</dbReference>
<sequence>MPPSIKRNEGNRSDVFDSKKEDYWLFYVHLNNSELEIAIGGEEPIFVTSRPNWNTITDKDENEQVVLNEGGERYGLSWQYGAYGRCFDRFVAVRTPKMDNPAISLRVHGHYGGVHWVGLFTKTGVDNTNHFIAVRTSNRLLPDYAERTKQYPGYRDWYTEDGPVNILDCALTLFPKQLYGTTTNSPELYSKFVTQDPYNKVGTTHFEHALQKTSGRPPWAKRYTWAARGTTWIRIRPKFETPLSISDEWFDYVSGIMLNHKAESKGWEVLFRVLGALSDILKGVLTVSVAEVVGGIINFGGALTETDMHQNADVDGFVTSITGFIDAGNKKRQDSKKKPAEKPNTTNILVLIQHIEAGRYSTRDLGSKSIDSE</sequence>
<dbReference type="AlphaFoldDB" id="A0A1B8B0M2"/>
<dbReference type="OMA" id="KEDYWLF"/>
<organism evidence="1 2">
    <name type="scientific">Fusarium poae</name>
    <dbReference type="NCBI Taxonomy" id="36050"/>
    <lineage>
        <taxon>Eukaryota</taxon>
        <taxon>Fungi</taxon>
        <taxon>Dikarya</taxon>
        <taxon>Ascomycota</taxon>
        <taxon>Pezizomycotina</taxon>
        <taxon>Sordariomycetes</taxon>
        <taxon>Hypocreomycetidae</taxon>
        <taxon>Hypocreales</taxon>
        <taxon>Nectriaceae</taxon>
        <taxon>Fusarium</taxon>
    </lineage>
</organism>
<accession>A0A1B8B0M2</accession>
<evidence type="ECO:0000313" key="1">
    <source>
        <dbReference type="EMBL" id="OBS26273.1"/>
    </source>
</evidence>
<gene>
    <name evidence="1" type="ORF">FPOA_00213</name>
</gene>
<name>A0A1B8B0M2_FUSPO</name>
<dbReference type="Proteomes" id="UP000091967">
    <property type="component" value="Unassembled WGS sequence"/>
</dbReference>